<evidence type="ECO:0000256" key="5">
    <source>
        <dbReference type="ARBA" id="ARBA00022737"/>
    </source>
</evidence>
<dbReference type="eggNOG" id="KOG1012">
    <property type="taxonomic scope" value="Eukaryota"/>
</dbReference>
<feature type="domain" description="C2" evidence="13">
    <location>
        <begin position="709"/>
        <end position="826"/>
    </location>
</feature>
<dbReference type="SUPFAM" id="SSF49562">
    <property type="entry name" value="C2 domain (Calcium/lipid-binding domain, CaLB)"/>
    <property type="match status" value="4"/>
</dbReference>
<dbReference type="CDD" id="cd04044">
    <property type="entry name" value="C2A_Tricalbin-like"/>
    <property type="match status" value="1"/>
</dbReference>
<dbReference type="STRING" id="692275.M3D7E9"/>
<feature type="compositionally biased region" description="Basic residues" evidence="11">
    <location>
        <begin position="67"/>
        <end position="76"/>
    </location>
</feature>
<dbReference type="InterPro" id="IPR052455">
    <property type="entry name" value="Tricalbin_domain"/>
</dbReference>
<dbReference type="InterPro" id="IPR000008">
    <property type="entry name" value="C2_dom"/>
</dbReference>
<dbReference type="Proteomes" id="UP000016931">
    <property type="component" value="Unassembled WGS sequence"/>
</dbReference>
<keyword evidence="4 12" id="KW-0812">Transmembrane</keyword>
<dbReference type="Pfam" id="PF24920">
    <property type="entry name" value="C2_TCB1"/>
    <property type="match status" value="1"/>
</dbReference>
<protein>
    <submittedName>
        <fullName evidence="15">Tricalbin</fullName>
    </submittedName>
</protein>
<dbReference type="InterPro" id="IPR037761">
    <property type="entry name" value="C2A_Tricalbin"/>
</dbReference>
<dbReference type="OMA" id="HETIKIN"/>
<feature type="transmembrane region" description="Helical" evidence="12">
    <location>
        <begin position="242"/>
        <end position="262"/>
    </location>
</feature>
<evidence type="ECO:0000313" key="16">
    <source>
        <dbReference type="Proteomes" id="UP000016931"/>
    </source>
</evidence>
<keyword evidence="2" id="KW-0813">Transport</keyword>
<dbReference type="SMART" id="SM00239">
    <property type="entry name" value="C2"/>
    <property type="match status" value="5"/>
</dbReference>
<dbReference type="InterPro" id="IPR031468">
    <property type="entry name" value="SMP_LBD"/>
</dbReference>
<evidence type="ECO:0000256" key="4">
    <source>
        <dbReference type="ARBA" id="ARBA00022692"/>
    </source>
</evidence>
<feature type="region of interest" description="Disordered" evidence="11">
    <location>
        <begin position="1250"/>
        <end position="1318"/>
    </location>
</feature>
<reference evidence="15 16" key="1">
    <citation type="journal article" date="2012" name="PLoS Pathog.">
        <title>Diverse lifestyles and strategies of plant pathogenesis encoded in the genomes of eighteen Dothideomycetes fungi.</title>
        <authorList>
            <person name="Ohm R.A."/>
            <person name="Feau N."/>
            <person name="Henrissat B."/>
            <person name="Schoch C.L."/>
            <person name="Horwitz B.A."/>
            <person name="Barry K.W."/>
            <person name="Condon B.J."/>
            <person name="Copeland A.C."/>
            <person name="Dhillon B."/>
            <person name="Glaser F."/>
            <person name="Hesse C.N."/>
            <person name="Kosti I."/>
            <person name="LaButti K."/>
            <person name="Lindquist E.A."/>
            <person name="Lucas S."/>
            <person name="Salamov A.A."/>
            <person name="Bradshaw R.E."/>
            <person name="Ciuffetti L."/>
            <person name="Hamelin R.C."/>
            <person name="Kema G.H.J."/>
            <person name="Lawrence C."/>
            <person name="Scott J.A."/>
            <person name="Spatafora J.W."/>
            <person name="Turgeon B.G."/>
            <person name="de Wit P.J.G.M."/>
            <person name="Zhong S."/>
            <person name="Goodwin S.B."/>
            <person name="Grigoriev I.V."/>
        </authorList>
    </citation>
    <scope>NUCLEOTIDE SEQUENCE [LARGE SCALE GENOMIC DNA]</scope>
    <source>
        <strain evidence="15 16">SO2202</strain>
    </source>
</reference>
<dbReference type="PROSITE" id="PS50004">
    <property type="entry name" value="C2"/>
    <property type="match status" value="4"/>
</dbReference>
<dbReference type="Pfam" id="PF00168">
    <property type="entry name" value="C2"/>
    <property type="match status" value="5"/>
</dbReference>
<dbReference type="InterPro" id="IPR037765">
    <property type="entry name" value="C2B_Tricalbin"/>
</dbReference>
<proteinExistence type="predicted"/>
<feature type="compositionally biased region" description="Polar residues" evidence="11">
    <location>
        <begin position="1437"/>
        <end position="1448"/>
    </location>
</feature>
<feature type="region of interest" description="Disordered" evidence="11">
    <location>
        <begin position="1"/>
        <end position="147"/>
    </location>
</feature>
<keyword evidence="6" id="KW-0256">Endoplasmic reticulum</keyword>
<gene>
    <name evidence="15" type="ORF">SEPMUDRAFT_147930</name>
</gene>
<evidence type="ECO:0000259" key="13">
    <source>
        <dbReference type="PROSITE" id="PS50004"/>
    </source>
</evidence>
<evidence type="ECO:0000256" key="11">
    <source>
        <dbReference type="SAM" id="MobiDB-lite"/>
    </source>
</evidence>
<dbReference type="InterPro" id="IPR035892">
    <property type="entry name" value="C2_domain_sf"/>
</dbReference>
<dbReference type="RefSeq" id="XP_016762221.1">
    <property type="nucleotide sequence ID" value="XM_016904603.1"/>
</dbReference>
<feature type="domain" description="C2" evidence="13">
    <location>
        <begin position="571"/>
        <end position="692"/>
    </location>
</feature>
<dbReference type="PANTHER" id="PTHR46980">
    <property type="entry name" value="TRICALBIN-1-RELATED"/>
    <property type="match status" value="1"/>
</dbReference>
<dbReference type="InterPro" id="IPR037762">
    <property type="entry name" value="C2C_Tricalbin"/>
</dbReference>
<feature type="region of interest" description="Disordered" evidence="11">
    <location>
        <begin position="863"/>
        <end position="924"/>
    </location>
</feature>
<evidence type="ECO:0000256" key="3">
    <source>
        <dbReference type="ARBA" id="ARBA00022553"/>
    </source>
</evidence>
<evidence type="ECO:0000256" key="9">
    <source>
        <dbReference type="ARBA" id="ARBA00023121"/>
    </source>
</evidence>
<evidence type="ECO:0000256" key="7">
    <source>
        <dbReference type="ARBA" id="ARBA00022989"/>
    </source>
</evidence>
<dbReference type="GO" id="GO:0061817">
    <property type="term" value="P:endoplasmic reticulum-plasma membrane tethering"/>
    <property type="evidence" value="ECO:0007669"/>
    <property type="project" value="InterPro"/>
</dbReference>
<keyword evidence="8" id="KW-0445">Lipid transport</keyword>
<keyword evidence="16" id="KW-1185">Reference proteome</keyword>
<keyword evidence="7 12" id="KW-1133">Transmembrane helix</keyword>
<keyword evidence="10 12" id="KW-0472">Membrane</keyword>
<dbReference type="CDD" id="cd04045">
    <property type="entry name" value="C2C_Tricalbin-like"/>
    <property type="match status" value="1"/>
</dbReference>
<dbReference type="EMBL" id="KB456262">
    <property type="protein sequence ID" value="EMF14100.1"/>
    <property type="molecule type" value="Genomic_DNA"/>
</dbReference>
<dbReference type="CDD" id="cd04052">
    <property type="entry name" value="C2B_Tricalbin-like"/>
    <property type="match status" value="1"/>
</dbReference>
<dbReference type="GO" id="GO:0008289">
    <property type="term" value="F:lipid binding"/>
    <property type="evidence" value="ECO:0007669"/>
    <property type="project" value="UniProtKB-KW"/>
</dbReference>
<evidence type="ECO:0000256" key="2">
    <source>
        <dbReference type="ARBA" id="ARBA00022448"/>
    </source>
</evidence>
<dbReference type="HOGENOM" id="CLU_001661_0_0_1"/>
<dbReference type="CDD" id="cd21678">
    <property type="entry name" value="SMP_TCB"/>
    <property type="match status" value="1"/>
</dbReference>
<evidence type="ECO:0000259" key="14">
    <source>
        <dbReference type="PROSITE" id="PS51847"/>
    </source>
</evidence>
<feature type="compositionally biased region" description="Basic and acidic residues" evidence="11">
    <location>
        <begin position="31"/>
        <end position="40"/>
    </location>
</feature>
<evidence type="ECO:0000256" key="12">
    <source>
        <dbReference type="SAM" id="Phobius"/>
    </source>
</evidence>
<feature type="domain" description="C2" evidence="13">
    <location>
        <begin position="429"/>
        <end position="548"/>
    </location>
</feature>
<feature type="domain" description="SMP-LTD" evidence="14">
    <location>
        <begin position="228"/>
        <end position="433"/>
    </location>
</feature>
<evidence type="ECO:0000313" key="15">
    <source>
        <dbReference type="EMBL" id="EMF14100.1"/>
    </source>
</evidence>
<sequence length="1474" mass="161934">MEGTAKGVEELKAQGVVEAAQDPNSSVNAADAEKALKDHAQAGGAAAFEFDPDASPEEKAAQAKNRAGPRIHRKHQTAALVTDSDDGVDNPDLPPPSKEGAISTIEDPDTDANGAVDGDQQYAKVGWAPRFGNPGENDDDEDDGRDHQTFLEGKIDEKFFGDWYHNAGLIIFACLSSWTIAVLGGGLGWIFILMTVCGTYYRTSLRRVRRNFRDDIMRQLTKNKLETDVESLEWINNFMSKFWPIYAPILCAGIVSSVDQVLSTSTPAFLDSMRMKFFTLGTKPPRLEHVKTYPREEDDIVIMDWKFSFTPNDVSDMTTRQAKLKVNPKIVLEVRIGKAMISKGLDVIVEDMACSGIMRVKMKLMLSFPFVERVEICFLERPMIDYVCKPLGGDTLGFDINFVPGLESFIQEQIHANLGPMMYSPNVFPIELAKMLAGTPVDQAIGVLQIQFHGAHGLKNPDKFSGTPDPYATVSIDNREVLSKTKTIEGNANPRWNETVSIILTSLREPLTIGVFDYNEFRKDKELGTATFDLEQLTKEQEYANQNLEVIANGRPRGTVQCDIRFFPVIEGRKLDDGTEIPPPESLTGIAKFTVEQAKDLDGSKSMIGQLNPYAVLLLNGKEVQISQKLKRTNNPIWPNASKEMLITDRKKAKLGLIIKDDRNLASDPILASYQIKLDDMLNLTTKGQEWYNLAGAKTGRAKMSLQWKPVALKGSVGGNGYIDPIGVMRFHFQNAKDLKNLDTLGKSDPYARVLLSGIQKGRTVTFKNNLDPEWDEIFYVPVHSTREKLVVEVMDEENVGKDQTMGQIEIDASEYITQTETGEYAVHDSKHEVISAPLRVGRSPPKGVLNFTVAFYPTLNVADPEDEQEKATTTEEAAVNGNGTGLNGHSSVKSSDSTSEEAAMRTALAENENEQTEAEEVKQQEVPKIKIGPEDLVHYESGLIVFTIHEGDLTHTNSYLQVLMDDMKYPTWQSAKMKTKKHSFNETGDAMVRELDLSRITLRLVNDPEAKSDKDDGIKAKVAAPTIETLRRCLYTPQVIPIKDEDGHESKVTVSMRYLPVKMQLEPSESFNNQGNLRVEVLDAADLPAADRNGYSDPFCKFVLNGKEVYKTKTQKKTLHPAWNEYFEVPIISRTAAKFQCNVYDWDFGDKNDFLGGAAINLDVLEPFQAQEVAVNLEGTSGVVRLKMLFKPDYITRARQGSSTFSGTFAAPGKIVGAPVKGVGKVGSAIGGGIFSGAKFAGRGFKRRTVSGAQDAPEPDLRATSMDTGAGESLSRPSTSANGGHANGDSINGIVGRDSMQPPRTPGGHDRSRSFGQVSPAVTGEVGTASISIVSASGFPEDTKLEVHVHQGGKEIIKTKAIKAKTGDAIWDDHEKKVECNAAAPFRVEVKNDKVFKDETLGENTFYINDSATGGEREVRCGTGMVVIRTSFQPAEVSSANLSTQSPAGKKGFGKLLSRPSGRDRERSVTPSG</sequence>
<comment type="subcellular location">
    <subcellularLocation>
        <location evidence="1">Endoplasmic reticulum membrane</location>
    </subcellularLocation>
</comment>
<dbReference type="GeneID" id="27901740"/>
<keyword evidence="9" id="KW-0446">Lipid-binding</keyword>
<evidence type="ECO:0000256" key="8">
    <source>
        <dbReference type="ARBA" id="ARBA00023055"/>
    </source>
</evidence>
<keyword evidence="5" id="KW-0677">Repeat</keyword>
<evidence type="ECO:0000256" key="6">
    <source>
        <dbReference type="ARBA" id="ARBA00022824"/>
    </source>
</evidence>
<organism evidence="15 16">
    <name type="scientific">Sphaerulina musiva (strain SO2202)</name>
    <name type="common">Poplar stem canker fungus</name>
    <name type="synonym">Septoria musiva</name>
    <dbReference type="NCBI Taxonomy" id="692275"/>
    <lineage>
        <taxon>Eukaryota</taxon>
        <taxon>Fungi</taxon>
        <taxon>Dikarya</taxon>
        <taxon>Ascomycota</taxon>
        <taxon>Pezizomycotina</taxon>
        <taxon>Dothideomycetes</taxon>
        <taxon>Dothideomycetidae</taxon>
        <taxon>Mycosphaerellales</taxon>
        <taxon>Mycosphaerellaceae</taxon>
        <taxon>Sphaerulina</taxon>
    </lineage>
</organism>
<dbReference type="InterPro" id="IPR017147">
    <property type="entry name" value="Tricalbin"/>
</dbReference>
<dbReference type="PIRSF" id="PIRSF037232">
    <property type="entry name" value="Tricalbin"/>
    <property type="match status" value="1"/>
</dbReference>
<keyword evidence="3" id="KW-0597">Phosphoprotein</keyword>
<feature type="compositionally biased region" description="Basic and acidic residues" evidence="11">
    <location>
        <begin position="1462"/>
        <end position="1474"/>
    </location>
</feature>
<dbReference type="OrthoDB" id="1029639at2759"/>
<evidence type="ECO:0000256" key="10">
    <source>
        <dbReference type="ARBA" id="ARBA00023136"/>
    </source>
</evidence>
<evidence type="ECO:0000256" key="1">
    <source>
        <dbReference type="ARBA" id="ARBA00004586"/>
    </source>
</evidence>
<dbReference type="Gene3D" id="2.60.40.150">
    <property type="entry name" value="C2 domain"/>
    <property type="match status" value="4"/>
</dbReference>
<accession>M3D7E9</accession>
<dbReference type="Pfam" id="PF25669">
    <property type="entry name" value="SMP_MUG190-like"/>
    <property type="match status" value="1"/>
</dbReference>
<feature type="domain" description="C2" evidence="13">
    <location>
        <begin position="1058"/>
        <end position="1178"/>
    </location>
</feature>
<feature type="region of interest" description="Disordered" evidence="11">
    <location>
        <begin position="1437"/>
        <end position="1474"/>
    </location>
</feature>
<dbReference type="GO" id="GO:0071944">
    <property type="term" value="C:cell periphery"/>
    <property type="evidence" value="ECO:0007669"/>
    <property type="project" value="UniProtKB-ARBA"/>
</dbReference>
<dbReference type="InterPro" id="IPR056910">
    <property type="entry name" value="TCB1-3_C2"/>
</dbReference>
<name>M3D7E9_SPHMS</name>
<dbReference type="CDD" id="cd04040">
    <property type="entry name" value="C2D_Tricalbin-like"/>
    <property type="match status" value="1"/>
</dbReference>
<dbReference type="InterPro" id="IPR037756">
    <property type="entry name" value="C2D_Tricalbin"/>
</dbReference>
<dbReference type="GO" id="GO:0005789">
    <property type="term" value="C:endoplasmic reticulum membrane"/>
    <property type="evidence" value="ECO:0007669"/>
    <property type="project" value="UniProtKB-SubCell"/>
</dbReference>
<feature type="transmembrane region" description="Helical" evidence="12">
    <location>
        <begin position="178"/>
        <end position="201"/>
    </location>
</feature>
<dbReference type="GO" id="GO:0006869">
    <property type="term" value="P:lipid transport"/>
    <property type="evidence" value="ECO:0007669"/>
    <property type="project" value="UniProtKB-KW"/>
</dbReference>
<dbReference type="PROSITE" id="PS51847">
    <property type="entry name" value="SMP"/>
    <property type="match status" value="1"/>
</dbReference>
<dbReference type="PANTHER" id="PTHR46980:SF2">
    <property type="entry name" value="TRICALBIN-1-RELATED"/>
    <property type="match status" value="1"/>
</dbReference>